<keyword evidence="1" id="KW-0805">Transcription regulation</keyword>
<comment type="caution">
    <text evidence="6">The sequence shown here is derived from an EMBL/GenBank/DDBJ whole genome shotgun (WGS) entry which is preliminary data.</text>
</comment>
<dbReference type="AlphaFoldDB" id="A0A4U6D2C6"/>
<dbReference type="GO" id="GO:0003677">
    <property type="term" value="F:DNA binding"/>
    <property type="evidence" value="ECO:0007669"/>
    <property type="project" value="UniProtKB-KW"/>
</dbReference>
<name>A0A4U6D2C6_9BACT</name>
<accession>A0A4U6D2C6</accession>
<dbReference type="Pfam" id="PF00196">
    <property type="entry name" value="GerE"/>
    <property type="match status" value="1"/>
</dbReference>
<dbReference type="InterPro" id="IPR036388">
    <property type="entry name" value="WH-like_DNA-bd_sf"/>
</dbReference>
<evidence type="ECO:0000256" key="4">
    <source>
        <dbReference type="SAM" id="Phobius"/>
    </source>
</evidence>
<keyword evidence="4" id="KW-0472">Membrane</keyword>
<dbReference type="InterPro" id="IPR000792">
    <property type="entry name" value="Tscrpt_reg_LuxR_C"/>
</dbReference>
<evidence type="ECO:0000259" key="5">
    <source>
        <dbReference type="PROSITE" id="PS50043"/>
    </source>
</evidence>
<evidence type="ECO:0000256" key="3">
    <source>
        <dbReference type="ARBA" id="ARBA00023163"/>
    </source>
</evidence>
<keyword evidence="2 6" id="KW-0238">DNA-binding</keyword>
<feature type="transmembrane region" description="Helical" evidence="4">
    <location>
        <begin position="14"/>
        <end position="31"/>
    </location>
</feature>
<dbReference type="PROSITE" id="PS50043">
    <property type="entry name" value="HTH_LUXR_2"/>
    <property type="match status" value="1"/>
</dbReference>
<dbReference type="InterPro" id="IPR016032">
    <property type="entry name" value="Sig_transdc_resp-reg_C-effctor"/>
</dbReference>
<dbReference type="EMBL" id="SZVO01000010">
    <property type="protein sequence ID" value="TKT90307.1"/>
    <property type="molecule type" value="Genomic_DNA"/>
</dbReference>
<keyword evidence="4" id="KW-0812">Transmembrane</keyword>
<proteinExistence type="predicted"/>
<dbReference type="PANTHER" id="PTHR44688:SF16">
    <property type="entry name" value="DNA-BINDING TRANSCRIPTIONAL ACTIVATOR DEVR_DOSR"/>
    <property type="match status" value="1"/>
</dbReference>
<dbReference type="GO" id="GO:0006355">
    <property type="term" value="P:regulation of DNA-templated transcription"/>
    <property type="evidence" value="ECO:0007669"/>
    <property type="project" value="InterPro"/>
</dbReference>
<keyword evidence="4" id="KW-1133">Transmembrane helix</keyword>
<protein>
    <submittedName>
        <fullName evidence="6">DNA-binding response regulator</fullName>
    </submittedName>
</protein>
<evidence type="ECO:0000313" key="7">
    <source>
        <dbReference type="Proteomes" id="UP000304900"/>
    </source>
</evidence>
<dbReference type="Proteomes" id="UP000304900">
    <property type="component" value="Unassembled WGS sequence"/>
</dbReference>
<organism evidence="6 7">
    <name type="scientific">Dyadobacter frigoris</name>
    <dbReference type="NCBI Taxonomy" id="2576211"/>
    <lineage>
        <taxon>Bacteria</taxon>
        <taxon>Pseudomonadati</taxon>
        <taxon>Bacteroidota</taxon>
        <taxon>Cytophagia</taxon>
        <taxon>Cytophagales</taxon>
        <taxon>Spirosomataceae</taxon>
        <taxon>Dyadobacter</taxon>
    </lineage>
</organism>
<dbReference type="SUPFAM" id="SSF46894">
    <property type="entry name" value="C-terminal effector domain of the bipartite response regulators"/>
    <property type="match status" value="1"/>
</dbReference>
<sequence>MTGAVNFFSKHKHVISYGFSLAILLFLLKWLEIRFVIINYALEIYIAAIAILFTSLGIWLALKLTSPKTIVVEKEVFTQSENTFFSNEKEIEKLGISKRELEVLQLISAGFSNQEIADHLFVSLNTIKTHSSNLFGKMEVKSRTQATDKAKRLNIIEK</sequence>
<keyword evidence="7" id="KW-1185">Reference proteome</keyword>
<feature type="domain" description="HTH luxR-type" evidence="5">
    <location>
        <begin position="89"/>
        <end position="154"/>
    </location>
</feature>
<reference evidence="6 7" key="1">
    <citation type="submission" date="2019-05" db="EMBL/GenBank/DDBJ databases">
        <title>Dyadobacter AR-3-8 sp. nov., isolated from arctic soil.</title>
        <authorList>
            <person name="Chaudhary D.K."/>
        </authorList>
    </citation>
    <scope>NUCLEOTIDE SEQUENCE [LARGE SCALE GENOMIC DNA]</scope>
    <source>
        <strain evidence="6 7">AR-3-8</strain>
    </source>
</reference>
<keyword evidence="3" id="KW-0804">Transcription</keyword>
<feature type="transmembrane region" description="Helical" evidence="4">
    <location>
        <begin position="37"/>
        <end position="62"/>
    </location>
</feature>
<gene>
    <name evidence="6" type="ORF">FDK13_21455</name>
</gene>
<dbReference type="OrthoDB" id="9807565at2"/>
<dbReference type="PROSITE" id="PS00622">
    <property type="entry name" value="HTH_LUXR_1"/>
    <property type="match status" value="1"/>
</dbReference>
<dbReference type="PANTHER" id="PTHR44688">
    <property type="entry name" value="DNA-BINDING TRANSCRIPTIONAL ACTIVATOR DEVR_DOSR"/>
    <property type="match status" value="1"/>
</dbReference>
<evidence type="ECO:0000313" key="6">
    <source>
        <dbReference type="EMBL" id="TKT90307.1"/>
    </source>
</evidence>
<dbReference type="RefSeq" id="WP_137342070.1">
    <property type="nucleotide sequence ID" value="NZ_SZVO01000010.1"/>
</dbReference>
<dbReference type="PRINTS" id="PR00038">
    <property type="entry name" value="HTHLUXR"/>
</dbReference>
<dbReference type="CDD" id="cd06170">
    <property type="entry name" value="LuxR_C_like"/>
    <property type="match status" value="1"/>
</dbReference>
<dbReference type="Gene3D" id="1.10.10.10">
    <property type="entry name" value="Winged helix-like DNA-binding domain superfamily/Winged helix DNA-binding domain"/>
    <property type="match status" value="1"/>
</dbReference>
<evidence type="ECO:0000256" key="2">
    <source>
        <dbReference type="ARBA" id="ARBA00023125"/>
    </source>
</evidence>
<dbReference type="SMART" id="SM00421">
    <property type="entry name" value="HTH_LUXR"/>
    <property type="match status" value="1"/>
</dbReference>
<evidence type="ECO:0000256" key="1">
    <source>
        <dbReference type="ARBA" id="ARBA00023015"/>
    </source>
</evidence>